<sequence length="233" mass="25705">MANPRPEERSTQNMEDAARRTGERAAEQTTRIGQAAAEAGEEVARASADMLKQNVETLQQTWRSSLEAATSVMGRSSEQFSRTLGISEEDAQKVTAATERSARNAQTLLYSGTAAAKVMGGMSQEYLQMVRQQFEKHMDHLNRLWTCRTPQDFAAVQSDMVRETVETALESSRRIADLSLKMADDTGKQIKKNYGSDPTLSRADLFNGESGRASRSCRPGEFSAIFICAFACD</sequence>
<protein>
    <submittedName>
        <fullName evidence="3">Phasin family protein</fullName>
    </submittedName>
</protein>
<name>A0A2U8P5V1_9BRAD</name>
<gene>
    <name evidence="3" type="ORF">CIT37_13475</name>
</gene>
<evidence type="ECO:0000259" key="2">
    <source>
        <dbReference type="Pfam" id="PF09361"/>
    </source>
</evidence>
<organism evidence="3 4">
    <name type="scientific">Bradyrhizobium ottawaense</name>
    <dbReference type="NCBI Taxonomy" id="931866"/>
    <lineage>
        <taxon>Bacteria</taxon>
        <taxon>Pseudomonadati</taxon>
        <taxon>Pseudomonadota</taxon>
        <taxon>Alphaproteobacteria</taxon>
        <taxon>Hyphomicrobiales</taxon>
        <taxon>Nitrobacteraceae</taxon>
        <taxon>Bradyrhizobium</taxon>
    </lineage>
</organism>
<dbReference type="EMBL" id="CP029425">
    <property type="protein sequence ID" value="AWL93093.1"/>
    <property type="molecule type" value="Genomic_DNA"/>
</dbReference>
<feature type="domain" description="Phasin" evidence="2">
    <location>
        <begin position="99"/>
        <end position="193"/>
    </location>
</feature>
<dbReference type="KEGG" id="bot:CIT37_13475"/>
<dbReference type="Proteomes" id="UP000215703">
    <property type="component" value="Chromosome"/>
</dbReference>
<evidence type="ECO:0000256" key="1">
    <source>
        <dbReference type="SAM" id="MobiDB-lite"/>
    </source>
</evidence>
<feature type="compositionally biased region" description="Basic and acidic residues" evidence="1">
    <location>
        <begin position="1"/>
        <end position="26"/>
    </location>
</feature>
<reference evidence="3 4" key="2">
    <citation type="journal article" date="2017" name="Syst. Appl. Microbiol.">
        <title>Soybeans inoculated with root zone soils of Canadian native legumes harbour diverse and novel Bradyrhizobium spp. that possess agricultural potential.</title>
        <authorList>
            <person name="Bromfield E.S.P."/>
            <person name="Cloutier S."/>
            <person name="Tambong J.T."/>
            <person name="Tran Thi T.V."/>
        </authorList>
    </citation>
    <scope>NUCLEOTIDE SEQUENCE [LARGE SCALE GENOMIC DNA]</scope>
    <source>
        <strain evidence="3 4">OO99</strain>
    </source>
</reference>
<dbReference type="AlphaFoldDB" id="A0A2U8P5V1"/>
<dbReference type="RefSeq" id="WP_095424509.1">
    <property type="nucleotide sequence ID" value="NZ_CP029425.2"/>
</dbReference>
<dbReference type="GeneID" id="92963637"/>
<reference evidence="3 4" key="1">
    <citation type="journal article" date="2014" name="Int. J. Syst. Evol. Microbiol.">
        <title>Bradyrhizobium ottawaense sp. nov., a symbiotic nitrogen fixing bacterium from root nodules of soybeans in Canada.</title>
        <authorList>
            <person name="Yu X."/>
            <person name="Cloutier S."/>
            <person name="Tambong J.T."/>
            <person name="Bromfield E.S."/>
        </authorList>
    </citation>
    <scope>NUCLEOTIDE SEQUENCE [LARGE SCALE GENOMIC DNA]</scope>
    <source>
        <strain evidence="3 4">OO99</strain>
    </source>
</reference>
<evidence type="ECO:0000313" key="4">
    <source>
        <dbReference type="Proteomes" id="UP000215703"/>
    </source>
</evidence>
<accession>A0A2U8P5V1</accession>
<dbReference type="InterPro" id="IPR018968">
    <property type="entry name" value="Phasin"/>
</dbReference>
<evidence type="ECO:0000313" key="3">
    <source>
        <dbReference type="EMBL" id="AWL93093.1"/>
    </source>
</evidence>
<proteinExistence type="predicted"/>
<dbReference type="Pfam" id="PF09361">
    <property type="entry name" value="Phasin_2"/>
    <property type="match status" value="1"/>
</dbReference>
<feature type="region of interest" description="Disordered" evidence="1">
    <location>
        <begin position="1"/>
        <end position="38"/>
    </location>
</feature>